<dbReference type="SUPFAM" id="SSF49478">
    <property type="entry name" value="Cna protein B-type domain"/>
    <property type="match status" value="1"/>
</dbReference>
<organism evidence="3 4">
    <name type="scientific">Candidatus Merdivivens pullicola</name>
    <dbReference type="NCBI Taxonomy" id="2840872"/>
    <lineage>
        <taxon>Bacteria</taxon>
        <taxon>Pseudomonadati</taxon>
        <taxon>Bacteroidota</taxon>
        <taxon>Bacteroidia</taxon>
        <taxon>Bacteroidales</taxon>
        <taxon>Muribaculaceae</taxon>
        <taxon>Muribaculaceae incertae sedis</taxon>
        <taxon>Candidatus Merdivivens</taxon>
    </lineage>
</organism>
<protein>
    <submittedName>
        <fullName evidence="3">Outer membrane beta-barrel protein</fullName>
    </submittedName>
</protein>
<name>A0A9D9IGT0_9BACT</name>
<dbReference type="InterPro" id="IPR041700">
    <property type="entry name" value="OMP_b-brl_3"/>
</dbReference>
<feature type="domain" description="Outer membrane protein beta-barrel" evidence="2">
    <location>
        <begin position="839"/>
        <end position="964"/>
    </location>
</feature>
<dbReference type="Proteomes" id="UP000823604">
    <property type="component" value="Unassembled WGS sequence"/>
</dbReference>
<dbReference type="SUPFAM" id="SSF56935">
    <property type="entry name" value="Porins"/>
    <property type="match status" value="1"/>
</dbReference>
<gene>
    <name evidence="3" type="ORF">IAB81_02495</name>
</gene>
<evidence type="ECO:0000313" key="3">
    <source>
        <dbReference type="EMBL" id="MBO8472484.1"/>
    </source>
</evidence>
<reference evidence="3" key="1">
    <citation type="submission" date="2020-10" db="EMBL/GenBank/DDBJ databases">
        <authorList>
            <person name="Gilroy R."/>
        </authorList>
    </citation>
    <scope>NUCLEOTIDE SEQUENCE</scope>
    <source>
        <strain evidence="3">B1-8020</strain>
    </source>
</reference>
<dbReference type="Pfam" id="PF14905">
    <property type="entry name" value="OMP_b-brl_3"/>
    <property type="match status" value="2"/>
</dbReference>
<dbReference type="Gene3D" id="2.60.40.1120">
    <property type="entry name" value="Carboxypeptidase-like, regulatory domain"/>
    <property type="match status" value="1"/>
</dbReference>
<proteinExistence type="predicted"/>
<dbReference type="AlphaFoldDB" id="A0A9D9IGT0"/>
<dbReference type="EMBL" id="JADIMA010000027">
    <property type="protein sequence ID" value="MBO8472484.1"/>
    <property type="molecule type" value="Genomic_DNA"/>
</dbReference>
<feature type="chain" id="PRO_5039307534" evidence="1">
    <location>
        <begin position="23"/>
        <end position="986"/>
    </location>
</feature>
<feature type="domain" description="Outer membrane protein beta-barrel" evidence="2">
    <location>
        <begin position="473"/>
        <end position="801"/>
    </location>
</feature>
<keyword evidence="1" id="KW-0732">Signal</keyword>
<comment type="caution">
    <text evidence="3">The sequence shown here is derived from an EMBL/GenBank/DDBJ whole genome shotgun (WGS) entry which is preliminary data.</text>
</comment>
<dbReference type="Pfam" id="PF13620">
    <property type="entry name" value="CarboxypepD_reg"/>
    <property type="match status" value="1"/>
</dbReference>
<accession>A0A9D9IGT0</accession>
<reference evidence="3" key="2">
    <citation type="journal article" date="2021" name="PeerJ">
        <title>Extensive microbial diversity within the chicken gut microbiome revealed by metagenomics and culture.</title>
        <authorList>
            <person name="Gilroy R."/>
            <person name="Ravi A."/>
            <person name="Getino M."/>
            <person name="Pursley I."/>
            <person name="Horton D.L."/>
            <person name="Alikhan N.F."/>
            <person name="Baker D."/>
            <person name="Gharbi K."/>
            <person name="Hall N."/>
            <person name="Watson M."/>
            <person name="Adriaenssens E.M."/>
            <person name="Foster-Nyarko E."/>
            <person name="Jarju S."/>
            <person name="Secka A."/>
            <person name="Antonio M."/>
            <person name="Oren A."/>
            <person name="Chaudhuri R.R."/>
            <person name="La Ragione R."/>
            <person name="Hildebrand F."/>
            <person name="Pallen M.J."/>
        </authorList>
    </citation>
    <scope>NUCLEOTIDE SEQUENCE</scope>
    <source>
        <strain evidence="3">B1-8020</strain>
    </source>
</reference>
<evidence type="ECO:0000313" key="4">
    <source>
        <dbReference type="Proteomes" id="UP000823604"/>
    </source>
</evidence>
<evidence type="ECO:0000256" key="1">
    <source>
        <dbReference type="SAM" id="SignalP"/>
    </source>
</evidence>
<evidence type="ECO:0000259" key="2">
    <source>
        <dbReference type="Pfam" id="PF14905"/>
    </source>
</evidence>
<sequence length="986" mass="109943">MKARYRFTAVLILMFLSFSVFAQRGAIVKMTFTDSNTGAPVEFATVALTVKGGDSIYKYLLTDSNGSVTFTSVAYGTYVVKCDLLGYKSYAQEIKIDKPEVSLGKIKIEQDVSMLDGAVVTAVGNPIIIKKDTIEYSASSFKTTDNDMLEDLLKKLPGVEVDSDGSITANGETITKITIDGRTFFLDDPQLAAKNIPANIISKVKVLEKKSEQAEFTGISDGNEETVIDLSIKPGMLGGWFGNVSAGGGLDLMKNVDGEGKTSWQTDPRWQGGAMVANFSDKMQLSIIVNANNTNNRGFNDISNGMMSTMRGGRGMGRGMGGWGGFNGITTSWMAGANGNFNLLDDRMELGANYMYGGSATEVEEDVSKTTFKTDGTSLLYNEEGYSLSRSNGHRFGIELDHKFTENTSIYFRPQFNFGTGYFKDTSEYSTNTDISSVSGVPSDLLKSNSGNSFTDGFNKSWQARGFFLLRQKLGKPGRTLSVSLDYNFSENNLDGFNRSETTTWLYDDNYASLGEEKETIAQQYFQDESGNRLGGRFSYTEPLYKERLFLEATYSINWSRSYSVNNTYNYNPATGNYDDGPDPVYSSELINEYIDQRAGVNLQWQKDGTVFALGASAQPNRTVNITTSQGVTDSTDYKVVNWAPTARIDWRPEDGTFFRLFYMGYSDQPSSTQLQPSMNVSNPLLITLGNNRLNPTFNHMLRGHFRYSDSETFLTLNGMIGGNYTANSIINATWYDAAGVQYSIPVNSEGTYSANFRFMINSPIAKSNFSISAFTNARYSNSTSFVGSWDRQINTGDFVYEDFIAEFQEAFEDGRSFVRNKTNSLSVSQMLRFTYRNDDFEVTLGARARYNQAWYSINTEQNTTTWNNNVNASFTYSLPLGFTLATDARYNFYVGYDEGFNEPQLIWNAHIDKLLFNDKFTLSIRAYDILNQSRNVYRTTTDNYVQDTRNNTLGRYIMISLTYRFGDFGNAGGGGRGPMGPPPRR</sequence>
<feature type="signal peptide" evidence="1">
    <location>
        <begin position="1"/>
        <end position="22"/>
    </location>
</feature>